<dbReference type="InterPro" id="IPR017843">
    <property type="entry name" value="DMSO_Rdtase_II_chaperone"/>
</dbReference>
<evidence type="ECO:0000256" key="1">
    <source>
        <dbReference type="SAM" id="MobiDB-lite"/>
    </source>
</evidence>
<dbReference type="Pfam" id="PF02613">
    <property type="entry name" value="Nitrate_red_del"/>
    <property type="match status" value="1"/>
</dbReference>
<proteinExistence type="predicted"/>
<dbReference type="RefSeq" id="WP_179918028.1">
    <property type="nucleotide sequence ID" value="NZ_CP058909.1"/>
</dbReference>
<dbReference type="EMBL" id="CP058909">
    <property type="protein sequence ID" value="QLH82970.1"/>
    <property type="molecule type" value="Genomic_DNA"/>
</dbReference>
<dbReference type="NCBIfam" id="TIGR03482">
    <property type="entry name" value="DMSO_red_II_cha"/>
    <property type="match status" value="1"/>
</dbReference>
<dbReference type="Gene3D" id="1.10.3480.10">
    <property type="entry name" value="TorD-like"/>
    <property type="match status" value="1"/>
</dbReference>
<dbReference type="InterPro" id="IPR020945">
    <property type="entry name" value="DMSO/NO3_reduct_chaperone"/>
</dbReference>
<feature type="region of interest" description="Disordered" evidence="1">
    <location>
        <begin position="1"/>
        <end position="45"/>
    </location>
</feature>
<keyword evidence="3" id="KW-1185">Reference proteome</keyword>
<dbReference type="SUPFAM" id="SSF89155">
    <property type="entry name" value="TorD-like"/>
    <property type="match status" value="1"/>
</dbReference>
<dbReference type="AlphaFoldDB" id="A0A7D5TAQ8"/>
<feature type="compositionally biased region" description="Acidic residues" evidence="1">
    <location>
        <begin position="1"/>
        <end position="11"/>
    </location>
</feature>
<dbReference type="GeneID" id="56084052"/>
<name>A0A7D5TAQ8_9EURY</name>
<dbReference type="InterPro" id="IPR036411">
    <property type="entry name" value="TorD-like_sf"/>
</dbReference>
<sequence>MSDAEPVDDAPDGDRPTGGEDAPERDRRAVGDEPPTDADRDAAARGGLYALAARAMTEPDEQLHEALASGALDRECRRLLDRTSLDVEPPDLTTDDDRETVCARFNDLFVLGQTTVEDRTDGTIDAEGPDVSLYESGYRPEASWNDVNLDLARAYDYFGVEVDTDRRENHDHYRLELEFAGYLCRREAAVDPDAARARLDFLDRHLAVLSEGVDDALDGEPGTGYYGELAAFCRRLVAADTDDLADRLEGEGDP</sequence>
<protein>
    <submittedName>
        <fullName evidence="2">Molecular chaperone TorD family protein</fullName>
    </submittedName>
</protein>
<reference evidence="2 3" key="1">
    <citation type="submission" date="2020-07" db="EMBL/GenBank/DDBJ databases">
        <title>Halosimplex litoreum sp. nov. and Halosimplex rubrum sp. nov., isolated from different salt environments.</title>
        <authorList>
            <person name="Cui H."/>
        </authorList>
    </citation>
    <scope>NUCLEOTIDE SEQUENCE [LARGE SCALE GENOMIC DNA]</scope>
    <source>
        <strain evidence="2 3">R2</strain>
    </source>
</reference>
<feature type="compositionally biased region" description="Basic and acidic residues" evidence="1">
    <location>
        <begin position="12"/>
        <end position="43"/>
    </location>
</feature>
<evidence type="ECO:0000313" key="2">
    <source>
        <dbReference type="EMBL" id="QLH82970.1"/>
    </source>
</evidence>
<accession>A0A7D5TAQ8</accession>
<evidence type="ECO:0000313" key="3">
    <source>
        <dbReference type="Proteomes" id="UP000509346"/>
    </source>
</evidence>
<dbReference type="KEGG" id="hpel:HZS54_15645"/>
<gene>
    <name evidence="2" type="ORF">HZS54_15645</name>
</gene>
<dbReference type="Proteomes" id="UP000509346">
    <property type="component" value="Chromosome"/>
</dbReference>
<organism evidence="2 3">
    <name type="scientific">Halosimplex pelagicum</name>
    <dbReference type="NCBI Taxonomy" id="869886"/>
    <lineage>
        <taxon>Archaea</taxon>
        <taxon>Methanobacteriati</taxon>
        <taxon>Methanobacteriota</taxon>
        <taxon>Stenosarchaea group</taxon>
        <taxon>Halobacteria</taxon>
        <taxon>Halobacteriales</taxon>
        <taxon>Haloarculaceae</taxon>
        <taxon>Halosimplex</taxon>
    </lineage>
</organism>